<sequence length="403" mass="42764">MSIPSTPTWCVTPHPGYQINSTAISADGQRCVLGTSSEYASGDFAVYGYNGNGQSLWCDPLGETTYQGVFWVSMSADGRYAAAAGTCTQNGRVGFLRAYDADSGRRLLDQTFAERVNQVALSDDGEVLVAVSGAAISAYRLGPALDYRLCATASLPGAYCRSCAISGDGQRLVVGASVDTETVVPSRHNDAGSDSSGYVAVFDLSGDRLQLQARTSVDCAIMYVDLLADGQWWAASRHDGGLMAFNAASSLPDGKPLWTFTPPGQPLSVAYGVALARRDDADIQFACGANLTGSDDGHGLLYVVTCSPQGGAPQPLWQYFLHHDPNPGIGMDRQARYICATDGQPAVNGQESAGDFYLFEGANGTLRWCYPTSLMNWPMQVDANGTAAFGASDNGSAYYWQLE</sequence>
<dbReference type="Proteomes" id="UP001589814">
    <property type="component" value="Unassembled WGS sequence"/>
</dbReference>
<keyword evidence="2" id="KW-1185">Reference proteome</keyword>
<dbReference type="EMBL" id="JBHLVX010000065">
    <property type="protein sequence ID" value="MFC0269659.1"/>
    <property type="molecule type" value="Genomic_DNA"/>
</dbReference>
<evidence type="ECO:0000313" key="1">
    <source>
        <dbReference type="EMBL" id="MFC0269659.1"/>
    </source>
</evidence>
<organism evidence="1 2">
    <name type="scientific">Kushneria aurantia</name>
    <dbReference type="NCBI Taxonomy" id="504092"/>
    <lineage>
        <taxon>Bacteria</taxon>
        <taxon>Pseudomonadati</taxon>
        <taxon>Pseudomonadota</taxon>
        <taxon>Gammaproteobacteria</taxon>
        <taxon>Oceanospirillales</taxon>
        <taxon>Halomonadaceae</taxon>
        <taxon>Kushneria</taxon>
    </lineage>
</organism>
<proteinExistence type="predicted"/>
<dbReference type="Gene3D" id="2.130.10.10">
    <property type="entry name" value="YVTN repeat-like/Quinoprotein amine dehydrogenase"/>
    <property type="match status" value="2"/>
</dbReference>
<evidence type="ECO:0000313" key="2">
    <source>
        <dbReference type="Proteomes" id="UP001589814"/>
    </source>
</evidence>
<dbReference type="InterPro" id="IPR015943">
    <property type="entry name" value="WD40/YVTN_repeat-like_dom_sf"/>
</dbReference>
<accession>A0ABV6G7K8</accession>
<reference evidence="1 2" key="1">
    <citation type="submission" date="2024-09" db="EMBL/GenBank/DDBJ databases">
        <authorList>
            <person name="Sun Q."/>
            <person name="Mori K."/>
        </authorList>
    </citation>
    <scope>NUCLEOTIDE SEQUENCE [LARGE SCALE GENOMIC DNA]</scope>
    <source>
        <strain evidence="1 2">CCM 7415</strain>
    </source>
</reference>
<name>A0ABV6G7K8_9GAMM</name>
<protein>
    <submittedName>
        <fullName evidence="1">WD40 repeat domain-containing protein</fullName>
    </submittedName>
</protein>
<comment type="caution">
    <text evidence="1">The sequence shown here is derived from an EMBL/GenBank/DDBJ whole genome shotgun (WGS) entry which is preliminary data.</text>
</comment>
<dbReference type="SUPFAM" id="SSF50998">
    <property type="entry name" value="Quinoprotein alcohol dehydrogenase-like"/>
    <property type="match status" value="1"/>
</dbReference>
<gene>
    <name evidence="1" type="ORF">ACFFHW_16980</name>
</gene>
<dbReference type="RefSeq" id="WP_019952491.1">
    <property type="nucleotide sequence ID" value="NZ_JBHLVX010000065.1"/>
</dbReference>
<dbReference type="InterPro" id="IPR011047">
    <property type="entry name" value="Quinoprotein_ADH-like_sf"/>
</dbReference>